<evidence type="ECO:0000256" key="3">
    <source>
        <dbReference type="ARBA" id="ARBA00022801"/>
    </source>
</evidence>
<dbReference type="PROSITE" id="PS00758">
    <property type="entry name" value="ARGE_DAPE_CPG2_1"/>
    <property type="match status" value="1"/>
</dbReference>
<dbReference type="AlphaFoldDB" id="A0A846TB02"/>
<accession>A0A846TB02</accession>
<dbReference type="GO" id="GO:0016787">
    <property type="term" value="F:hydrolase activity"/>
    <property type="evidence" value="ECO:0007669"/>
    <property type="project" value="UniProtKB-KW"/>
</dbReference>
<gene>
    <name evidence="5" type="ORF">GWK17_00685</name>
</gene>
<dbReference type="PANTHER" id="PTHR42994:SF2">
    <property type="entry name" value="PEPTIDASE"/>
    <property type="match status" value="1"/>
</dbReference>
<evidence type="ECO:0000256" key="1">
    <source>
        <dbReference type="ARBA" id="ARBA00001947"/>
    </source>
</evidence>
<dbReference type="SUPFAM" id="SSF53187">
    <property type="entry name" value="Zn-dependent exopeptidases"/>
    <property type="match status" value="1"/>
</dbReference>
<protein>
    <submittedName>
        <fullName evidence="5">M20/M25/M40 family metallo-hydrolase</fullName>
    </submittedName>
</protein>
<dbReference type="RefSeq" id="WP_167830528.1">
    <property type="nucleotide sequence ID" value="NZ_JAAVUM010000001.1"/>
</dbReference>
<evidence type="ECO:0000256" key="2">
    <source>
        <dbReference type="ARBA" id="ARBA00022723"/>
    </source>
</evidence>
<dbReference type="Gene3D" id="3.40.630.10">
    <property type="entry name" value="Zn peptidases"/>
    <property type="match status" value="1"/>
</dbReference>
<evidence type="ECO:0000259" key="4">
    <source>
        <dbReference type="Pfam" id="PF04389"/>
    </source>
</evidence>
<name>A0A846TB02_9BACI</name>
<keyword evidence="2" id="KW-0479">Metal-binding</keyword>
<dbReference type="EMBL" id="JAAVUM010000001">
    <property type="protein sequence ID" value="NKE03999.1"/>
    <property type="molecule type" value="Genomic_DNA"/>
</dbReference>
<dbReference type="PANTHER" id="PTHR42994">
    <property type="entry name" value="PEPTIDASE T"/>
    <property type="match status" value="1"/>
</dbReference>
<dbReference type="Pfam" id="PF04389">
    <property type="entry name" value="Peptidase_M28"/>
    <property type="match status" value="1"/>
</dbReference>
<keyword evidence="3 5" id="KW-0378">Hydrolase</keyword>
<proteinExistence type="predicted"/>
<sequence length="435" mass="48085">MKNNILLARHGLQKEDAKSSPQGITSQLLNRLMIAPGSLENDSSIISTLLEAGREINSPGPGMLIDPLGGELPLTDFDPYIRGIVRWLNELGIHTFGSCDGHGKRPAHIFLKKFPNSKQTEIINAAVPANVKCRIDGKNVRLTYPLDNQMPLLDMAENLYQLSQNPGYLKNLQADNFKYQLIELLNIPGASTDERAIRLTMKNKLNRLLDNCFIDRKGNLLGYMECGTGPTILLSAHMDTVEEIICDREIIEEGTTLSSSKGILGADDRAGIAAILSILNRVRKTNFNGTIKIAFTVEEEIGCRGSRGIDKDFIEDVAAAMVIDRRGKRDIVTSNGGFPFCSEEFGKLFEQAGKLAGMEDWQVSPGGISDAKVFANYGIPSVNLSAGYQNEHTDYETVDYLATFETVLLVESLLHNNMIRKLDTCQYHHNPENIV</sequence>
<reference evidence="5 6" key="1">
    <citation type="submission" date="2020-03" db="EMBL/GenBank/DDBJ databases">
        <authorList>
            <person name="Sun Q."/>
        </authorList>
    </citation>
    <scope>NUCLEOTIDE SEQUENCE [LARGE SCALE GENOMIC DNA]</scope>
    <source>
        <strain evidence="5 6">KACC 21451</strain>
    </source>
</reference>
<dbReference type="InterPro" id="IPR001261">
    <property type="entry name" value="ArgE/DapE_CS"/>
</dbReference>
<feature type="domain" description="Peptidase M28" evidence="4">
    <location>
        <begin position="230"/>
        <end position="401"/>
    </location>
</feature>
<evidence type="ECO:0000313" key="6">
    <source>
        <dbReference type="Proteomes" id="UP000587942"/>
    </source>
</evidence>
<evidence type="ECO:0000313" key="5">
    <source>
        <dbReference type="EMBL" id="NKE03999.1"/>
    </source>
</evidence>
<dbReference type="Proteomes" id="UP000587942">
    <property type="component" value="Unassembled WGS sequence"/>
</dbReference>
<dbReference type="InterPro" id="IPR007484">
    <property type="entry name" value="Peptidase_M28"/>
</dbReference>
<comment type="caution">
    <text evidence="5">The sequence shown here is derived from an EMBL/GenBank/DDBJ whole genome shotgun (WGS) entry which is preliminary data.</text>
</comment>
<comment type="cofactor">
    <cofactor evidence="1">
        <name>Zn(2+)</name>
        <dbReference type="ChEBI" id="CHEBI:29105"/>
    </cofactor>
</comment>
<dbReference type="GO" id="GO:0046872">
    <property type="term" value="F:metal ion binding"/>
    <property type="evidence" value="ECO:0007669"/>
    <property type="project" value="UniProtKB-KW"/>
</dbReference>
<organism evidence="5 6">
    <name type="scientific">Mesobacillus selenatarsenatis</name>
    <dbReference type="NCBI Taxonomy" id="388741"/>
    <lineage>
        <taxon>Bacteria</taxon>
        <taxon>Bacillati</taxon>
        <taxon>Bacillota</taxon>
        <taxon>Bacilli</taxon>
        <taxon>Bacillales</taxon>
        <taxon>Bacillaceae</taxon>
        <taxon>Mesobacillus</taxon>
    </lineage>
</organism>